<dbReference type="PRINTS" id="PR00237">
    <property type="entry name" value="GPCRRHODOPSN"/>
</dbReference>
<dbReference type="FunFam" id="1.20.1070.10:FF:000159">
    <property type="entry name" value="C-X-C chemokine receptor type 3"/>
    <property type="match status" value="1"/>
</dbReference>
<feature type="transmembrane region" description="Helical" evidence="18">
    <location>
        <begin position="91"/>
        <end position="111"/>
    </location>
</feature>
<evidence type="ECO:0000256" key="17">
    <source>
        <dbReference type="SAM" id="MobiDB-lite"/>
    </source>
</evidence>
<dbReference type="Proteomes" id="UP000002279">
    <property type="component" value="Chromosome 6"/>
</dbReference>
<keyword evidence="13" id="KW-0325">Glycoprotein</keyword>
<dbReference type="Pfam" id="PF00001">
    <property type="entry name" value="7tm_1"/>
    <property type="match status" value="1"/>
</dbReference>
<comment type="similarity">
    <text evidence="16">Belongs to the G-protein coupled receptor 1 family.</text>
</comment>
<dbReference type="GeneTree" id="ENSGT01050000244848"/>
<evidence type="ECO:0000256" key="18">
    <source>
        <dbReference type="SAM" id="Phobius"/>
    </source>
</evidence>
<keyword evidence="3" id="KW-1003">Cell membrane</keyword>
<keyword evidence="6" id="KW-0037">Angiogenesis</keyword>
<dbReference type="GO" id="GO:0006955">
    <property type="term" value="P:immune response"/>
    <property type="evidence" value="ECO:0000318"/>
    <property type="project" value="GO_Central"/>
</dbReference>
<evidence type="ECO:0000256" key="7">
    <source>
        <dbReference type="ARBA" id="ARBA00022692"/>
    </source>
</evidence>
<reference evidence="20" key="2">
    <citation type="submission" date="2025-08" db="UniProtKB">
        <authorList>
            <consortium name="Ensembl"/>
        </authorList>
    </citation>
    <scope>IDENTIFICATION</scope>
    <source>
        <strain evidence="20">Glennie</strain>
    </source>
</reference>
<reference evidence="20 21" key="1">
    <citation type="journal article" date="2008" name="Nature">
        <title>Genome analysis of the platypus reveals unique signatures of evolution.</title>
        <authorList>
            <person name="Warren W.C."/>
            <person name="Hillier L.W."/>
            <person name="Marshall Graves J.A."/>
            <person name="Birney E."/>
            <person name="Ponting C.P."/>
            <person name="Grutzner F."/>
            <person name="Belov K."/>
            <person name="Miller W."/>
            <person name="Clarke L."/>
            <person name="Chinwalla A.T."/>
            <person name="Yang S.P."/>
            <person name="Heger A."/>
            <person name="Locke D.P."/>
            <person name="Miethke P."/>
            <person name="Waters P.D."/>
            <person name="Veyrunes F."/>
            <person name="Fulton L."/>
            <person name="Fulton B."/>
            <person name="Graves T."/>
            <person name="Wallis J."/>
            <person name="Puente X.S."/>
            <person name="Lopez-Otin C."/>
            <person name="Ordonez G.R."/>
            <person name="Eichler E.E."/>
            <person name="Chen L."/>
            <person name="Cheng Z."/>
            <person name="Deakin J.E."/>
            <person name="Alsop A."/>
            <person name="Thompson K."/>
            <person name="Kirby P."/>
            <person name="Papenfuss A.T."/>
            <person name="Wakefield M.J."/>
            <person name="Olender T."/>
            <person name="Lancet D."/>
            <person name="Huttley G.A."/>
            <person name="Smit A.F."/>
            <person name="Pask A."/>
            <person name="Temple-Smith P."/>
            <person name="Batzer M.A."/>
            <person name="Walker J.A."/>
            <person name="Konkel M.K."/>
            <person name="Harris R.S."/>
            <person name="Whittington C.M."/>
            <person name="Wong E.S."/>
            <person name="Gemmell N.J."/>
            <person name="Buschiazzo E."/>
            <person name="Vargas Jentzsch I.M."/>
            <person name="Merkel A."/>
            <person name="Schmitz J."/>
            <person name="Zemann A."/>
            <person name="Churakov G."/>
            <person name="Kriegs J.O."/>
            <person name="Brosius J."/>
            <person name="Murchison E.P."/>
            <person name="Sachidanandam R."/>
            <person name="Smith C."/>
            <person name="Hannon G.J."/>
            <person name="Tsend-Ayush E."/>
            <person name="McMillan D."/>
            <person name="Attenborough R."/>
            <person name="Rens W."/>
            <person name="Ferguson-Smith M."/>
            <person name="Lefevre C.M."/>
            <person name="Sharp J.A."/>
            <person name="Nicholas K.R."/>
            <person name="Ray D.A."/>
            <person name="Kube M."/>
            <person name="Reinhardt R."/>
            <person name="Pringle T.H."/>
            <person name="Taylor J."/>
            <person name="Jones R.C."/>
            <person name="Nixon B."/>
            <person name="Dacheux J.L."/>
            <person name="Niwa H."/>
            <person name="Sekita Y."/>
            <person name="Huang X."/>
            <person name="Stark A."/>
            <person name="Kheradpour P."/>
            <person name="Kellis M."/>
            <person name="Flicek P."/>
            <person name="Chen Y."/>
            <person name="Webber C."/>
            <person name="Hardison R."/>
            <person name="Nelson J."/>
            <person name="Hallsworth-Pepin K."/>
            <person name="Delehaunty K."/>
            <person name="Markovic C."/>
            <person name="Minx P."/>
            <person name="Feng Y."/>
            <person name="Kremitzki C."/>
            <person name="Mitreva M."/>
            <person name="Glasscock J."/>
            <person name="Wylie T."/>
            <person name="Wohldmann P."/>
            <person name="Thiru P."/>
            <person name="Nhan M.N."/>
            <person name="Pohl C.S."/>
            <person name="Smith S.M."/>
            <person name="Hou S."/>
            <person name="Nefedov M."/>
            <person name="de Jong P.J."/>
            <person name="Renfree M.B."/>
            <person name="Mardis E.R."/>
            <person name="Wilson R.K."/>
        </authorList>
    </citation>
    <scope>NUCLEOTIDE SEQUENCE [LARGE SCALE GENOMIC DNA]</scope>
    <source>
        <strain evidence="20 21">Glennie</strain>
    </source>
</reference>
<keyword evidence="5" id="KW-0765">Sulfation</keyword>
<dbReference type="SUPFAM" id="SSF81321">
    <property type="entry name" value="Family A G protein-coupled receptor-like"/>
    <property type="match status" value="1"/>
</dbReference>
<dbReference type="GO" id="GO:0016494">
    <property type="term" value="F:C-X-C chemokine receptor activity"/>
    <property type="evidence" value="ECO:0007669"/>
    <property type="project" value="InterPro"/>
</dbReference>
<dbReference type="PRINTS" id="PR01532">
    <property type="entry name" value="CXCCHMKINER3"/>
</dbReference>
<feature type="transmembrane region" description="Helical" evidence="18">
    <location>
        <begin position="168"/>
        <end position="190"/>
    </location>
</feature>
<feature type="transmembrane region" description="Helical" evidence="18">
    <location>
        <begin position="57"/>
        <end position="79"/>
    </location>
</feature>
<evidence type="ECO:0000256" key="1">
    <source>
        <dbReference type="ARBA" id="ARBA00004651"/>
    </source>
</evidence>
<proteinExistence type="inferred from homology"/>
<evidence type="ECO:0000256" key="12">
    <source>
        <dbReference type="ARBA" id="ARBA00023170"/>
    </source>
</evidence>
<keyword evidence="7 16" id="KW-0812">Transmembrane</keyword>
<dbReference type="PROSITE" id="PS50262">
    <property type="entry name" value="G_PROTEIN_RECEP_F1_2"/>
    <property type="match status" value="1"/>
</dbReference>
<keyword evidence="10 18" id="KW-0472">Membrane</keyword>
<evidence type="ECO:0000256" key="6">
    <source>
        <dbReference type="ARBA" id="ARBA00022657"/>
    </source>
</evidence>
<dbReference type="InterPro" id="IPR000276">
    <property type="entry name" value="GPCR_Rhodpsn"/>
</dbReference>
<protein>
    <recommendedName>
        <fullName evidence="2">C-X-C chemokine receptor type 3</fullName>
    </recommendedName>
    <alternativeName>
        <fullName evidence="15">Interferon-inducible protein 10 receptor</fullName>
    </alternativeName>
</protein>
<evidence type="ECO:0000256" key="14">
    <source>
        <dbReference type="ARBA" id="ARBA00023224"/>
    </source>
</evidence>
<evidence type="ECO:0000256" key="16">
    <source>
        <dbReference type="RuleBase" id="RU000688"/>
    </source>
</evidence>
<dbReference type="PANTHER" id="PTHR10489">
    <property type="entry name" value="CELL ADHESION MOLECULE"/>
    <property type="match status" value="1"/>
</dbReference>
<feature type="transmembrane region" description="Helical" evidence="18">
    <location>
        <begin position="255"/>
        <end position="273"/>
    </location>
</feature>
<dbReference type="GO" id="GO:0002685">
    <property type="term" value="P:regulation of leukocyte migration"/>
    <property type="evidence" value="ECO:0007669"/>
    <property type="project" value="InterPro"/>
</dbReference>
<feature type="transmembrane region" description="Helical" evidence="18">
    <location>
        <begin position="217"/>
        <end position="243"/>
    </location>
</feature>
<dbReference type="GO" id="GO:0019957">
    <property type="term" value="F:C-C chemokine binding"/>
    <property type="evidence" value="ECO:0000318"/>
    <property type="project" value="GO_Central"/>
</dbReference>
<dbReference type="PANTHER" id="PTHR10489:SF671">
    <property type="entry name" value="C-X-C CHEMOKINE RECEPTOR TYPE 3"/>
    <property type="match status" value="1"/>
</dbReference>
<evidence type="ECO:0000256" key="5">
    <source>
        <dbReference type="ARBA" id="ARBA00022641"/>
    </source>
</evidence>
<keyword evidence="14 16" id="KW-0807">Transducer</keyword>
<comment type="subcellular location">
    <subcellularLocation>
        <location evidence="1">Cell membrane</location>
        <topology evidence="1">Multi-pass membrane protein</topology>
    </subcellularLocation>
</comment>
<dbReference type="GO" id="GO:0019722">
    <property type="term" value="P:calcium-mediated signaling"/>
    <property type="evidence" value="ECO:0000318"/>
    <property type="project" value="GO_Central"/>
</dbReference>
<dbReference type="GO" id="GO:0006954">
    <property type="term" value="P:inflammatory response"/>
    <property type="evidence" value="ECO:0007669"/>
    <property type="project" value="InterPro"/>
</dbReference>
<gene>
    <name evidence="20" type="primary">CXCR3</name>
</gene>
<reference evidence="20" key="3">
    <citation type="submission" date="2025-09" db="UniProtKB">
        <authorList>
            <consortium name="Ensembl"/>
        </authorList>
    </citation>
    <scope>IDENTIFICATION</scope>
    <source>
        <strain evidence="20">Glennie</strain>
    </source>
</reference>
<evidence type="ECO:0000256" key="3">
    <source>
        <dbReference type="ARBA" id="ARBA00022475"/>
    </source>
</evidence>
<evidence type="ECO:0000259" key="19">
    <source>
        <dbReference type="PROSITE" id="PS50262"/>
    </source>
</evidence>
<dbReference type="InParanoid" id="A0A6I8NNH3"/>
<evidence type="ECO:0000256" key="9">
    <source>
        <dbReference type="ARBA" id="ARBA00023040"/>
    </source>
</evidence>
<sequence>SVSEASDLEHVLMEDLGFLENVSLPYNDTDPVTSTCCPTPPCSPELSRAVDRTLLPAAYGLLFLLGLLGNGAVAAVLLGRRGPPLGGTDTFLLHLVAADALLVLTLPLWAVEAARGWLFGAALCKLAGALFSVNFYAGAFLLACIGFDRYLGVVRAPRLYRRGPRGRALRTCWAVWGLSALLALPDLLFLSARAEPRLNATRCLHLFPPAGRTALQLLQFGAGFLLPLLVMGFCYARILAVLLGSRGRGRRRRRATRLVVAVVAVFALCWTPYHLVVLADALVDLGALARDCEREARLDAARSVASGLGYAHSCLNPLLYAFVGDKFRARLRLLLARWGCPGEGWGCGPASSRTDSSRSEPTEATYSLGLGVPSPLPA</sequence>
<dbReference type="GO" id="GO:0001525">
    <property type="term" value="P:angiogenesis"/>
    <property type="evidence" value="ECO:0007669"/>
    <property type="project" value="UniProtKB-KW"/>
</dbReference>
<dbReference type="Gene3D" id="1.20.1070.10">
    <property type="entry name" value="Rhodopsin 7-helix transmembrane proteins"/>
    <property type="match status" value="1"/>
</dbReference>
<dbReference type="GO" id="GO:0060326">
    <property type="term" value="P:cell chemotaxis"/>
    <property type="evidence" value="ECO:0000318"/>
    <property type="project" value="GO_Central"/>
</dbReference>
<evidence type="ECO:0000256" key="10">
    <source>
        <dbReference type="ARBA" id="ARBA00023136"/>
    </source>
</evidence>
<keyword evidence="4" id="KW-0145">Chemotaxis</keyword>
<feature type="region of interest" description="Disordered" evidence="17">
    <location>
        <begin position="348"/>
        <end position="378"/>
    </location>
</feature>
<evidence type="ECO:0000256" key="2">
    <source>
        <dbReference type="ARBA" id="ARBA00020038"/>
    </source>
</evidence>
<dbReference type="Ensembl" id="ENSOANT00000063271.1">
    <property type="protein sequence ID" value="ENSOANP00000042705.1"/>
    <property type="gene ID" value="ENSOANG00000040299.1"/>
</dbReference>
<dbReference type="PRINTS" id="PR00657">
    <property type="entry name" value="CCCHEMOKINER"/>
</dbReference>
<evidence type="ECO:0000256" key="8">
    <source>
        <dbReference type="ARBA" id="ARBA00022989"/>
    </source>
</evidence>
<keyword evidence="11" id="KW-1015">Disulfide bond</keyword>
<keyword evidence="9 16" id="KW-0297">G-protein coupled receptor</keyword>
<evidence type="ECO:0000256" key="11">
    <source>
        <dbReference type="ARBA" id="ARBA00023157"/>
    </source>
</evidence>
<dbReference type="InterPro" id="IPR004070">
    <property type="entry name" value="Chemokine_CXCR3"/>
</dbReference>
<evidence type="ECO:0000313" key="21">
    <source>
        <dbReference type="Proteomes" id="UP000002279"/>
    </source>
</evidence>
<evidence type="ECO:0000313" key="20">
    <source>
        <dbReference type="Ensembl" id="ENSOANP00000042705.1"/>
    </source>
</evidence>
<feature type="transmembrane region" description="Helical" evidence="18">
    <location>
        <begin position="117"/>
        <end position="147"/>
    </location>
</feature>
<dbReference type="OMA" id="WAAESAN"/>
<keyword evidence="21" id="KW-1185">Reference proteome</keyword>
<dbReference type="AlphaFoldDB" id="A0A6I8NNH3"/>
<keyword evidence="8 18" id="KW-1133">Transmembrane helix</keyword>
<dbReference type="GO" id="GO:0016493">
    <property type="term" value="F:C-C chemokine receptor activity"/>
    <property type="evidence" value="ECO:0000318"/>
    <property type="project" value="GO_Central"/>
</dbReference>
<dbReference type="InterPro" id="IPR017452">
    <property type="entry name" value="GPCR_Rhodpsn_7TM"/>
</dbReference>
<feature type="domain" description="G-protein coupled receptors family 1 profile" evidence="19">
    <location>
        <begin position="69"/>
        <end position="320"/>
    </location>
</feature>
<evidence type="ECO:0000256" key="4">
    <source>
        <dbReference type="ARBA" id="ARBA00022500"/>
    </source>
</evidence>
<dbReference type="GO" id="GO:0030155">
    <property type="term" value="P:regulation of cell adhesion"/>
    <property type="evidence" value="ECO:0007669"/>
    <property type="project" value="Ensembl"/>
</dbReference>
<dbReference type="PROSITE" id="PS00237">
    <property type="entry name" value="G_PROTEIN_RECEP_F1_1"/>
    <property type="match status" value="1"/>
</dbReference>
<name>A0A6I8NNH3_ORNAN</name>
<dbReference type="InterPro" id="IPR050119">
    <property type="entry name" value="CCR1-9-like"/>
</dbReference>
<evidence type="ECO:0000256" key="15">
    <source>
        <dbReference type="ARBA" id="ARBA00030908"/>
    </source>
</evidence>
<dbReference type="GO" id="GO:0009897">
    <property type="term" value="C:external side of plasma membrane"/>
    <property type="evidence" value="ECO:0000318"/>
    <property type="project" value="GO_Central"/>
</dbReference>
<dbReference type="FunCoup" id="A0A6I8NNH3">
    <property type="interactions" value="629"/>
</dbReference>
<dbReference type="GO" id="GO:0007204">
    <property type="term" value="P:positive regulation of cytosolic calcium ion concentration"/>
    <property type="evidence" value="ECO:0000318"/>
    <property type="project" value="GO_Central"/>
</dbReference>
<dbReference type="InterPro" id="IPR000355">
    <property type="entry name" value="Chemokine_rcpt"/>
</dbReference>
<organism evidence="20 21">
    <name type="scientific">Ornithorhynchus anatinus</name>
    <name type="common">Duckbill platypus</name>
    <dbReference type="NCBI Taxonomy" id="9258"/>
    <lineage>
        <taxon>Eukaryota</taxon>
        <taxon>Metazoa</taxon>
        <taxon>Chordata</taxon>
        <taxon>Craniata</taxon>
        <taxon>Vertebrata</taxon>
        <taxon>Euteleostomi</taxon>
        <taxon>Mammalia</taxon>
        <taxon>Monotremata</taxon>
        <taxon>Ornithorhynchidae</taxon>
        <taxon>Ornithorhynchus</taxon>
    </lineage>
</organism>
<evidence type="ECO:0000256" key="13">
    <source>
        <dbReference type="ARBA" id="ARBA00023180"/>
    </source>
</evidence>
<accession>A0A6I8NNH3</accession>
<keyword evidence="12 16" id="KW-0675">Receptor</keyword>
<dbReference type="Bgee" id="ENSOANG00000040299">
    <property type="expression patterns" value="Expressed in fibroblast and 3 other cell types or tissues"/>
</dbReference>